<accession>A0A5C0SCJ6</accession>
<dbReference type="AlphaFoldDB" id="A0A5C0SCJ6"/>
<dbReference type="EMBL" id="CP042243">
    <property type="protein sequence ID" value="QEK11667.1"/>
    <property type="molecule type" value="Genomic_DNA"/>
</dbReference>
<keyword evidence="2" id="KW-1185">Reference proteome</keyword>
<evidence type="ECO:0000313" key="1">
    <source>
        <dbReference type="EMBL" id="QEK11667.1"/>
    </source>
</evidence>
<reference evidence="1 2" key="1">
    <citation type="submission" date="2019-07" db="EMBL/GenBank/DDBJ databases">
        <title>Complete genome of Crassaminicella thermophila SY095.</title>
        <authorList>
            <person name="Li X."/>
        </authorList>
    </citation>
    <scope>NUCLEOTIDE SEQUENCE [LARGE SCALE GENOMIC DNA]</scope>
    <source>
        <strain evidence="1 2">SY095</strain>
    </source>
</reference>
<gene>
    <name evidence="1" type="ORF">FQB35_04435</name>
</gene>
<dbReference type="Proteomes" id="UP000324646">
    <property type="component" value="Chromosome"/>
</dbReference>
<protein>
    <submittedName>
        <fullName evidence="1">Uncharacterized protein</fullName>
    </submittedName>
</protein>
<organism evidence="1 2">
    <name type="scientific">Crassaminicella thermophila</name>
    <dbReference type="NCBI Taxonomy" id="2599308"/>
    <lineage>
        <taxon>Bacteria</taxon>
        <taxon>Bacillati</taxon>
        <taxon>Bacillota</taxon>
        <taxon>Clostridia</taxon>
        <taxon>Eubacteriales</taxon>
        <taxon>Clostridiaceae</taxon>
        <taxon>Crassaminicella</taxon>
    </lineage>
</organism>
<evidence type="ECO:0000313" key="2">
    <source>
        <dbReference type="Proteomes" id="UP000324646"/>
    </source>
</evidence>
<dbReference type="RefSeq" id="WP_148808822.1">
    <property type="nucleotide sequence ID" value="NZ_CP042243.1"/>
</dbReference>
<proteinExistence type="predicted"/>
<dbReference type="KEGG" id="crs:FQB35_04435"/>
<name>A0A5C0SCJ6_CRATE</name>
<sequence>MRCGDKKIEWNSEIIDYMIKRFSEGATFTQIGREIGCSCWTVGRKLQEVGFLKKKVEED</sequence>